<feature type="region of interest" description="Disordered" evidence="1">
    <location>
        <begin position="1"/>
        <end position="43"/>
    </location>
</feature>
<evidence type="ECO:0000313" key="3">
    <source>
        <dbReference type="Proteomes" id="UP000663671"/>
    </source>
</evidence>
<name>A0A8A1MFV4_AJECA</name>
<dbReference type="Proteomes" id="UP000663671">
    <property type="component" value="Chromosome 1"/>
</dbReference>
<sequence length="241" mass="27145">MVTKKTQSILRITAPRLFLDNEKTAPRSSSKPQNPQMEKDIGLAHPVGNPEDGWVTEVNLSSLSEAFIIREQNDDGRNRTQPTQRNLGSHYSGTACHSPPYEASFVADKPRIIIDHKRRRKLTNRRTKTQHKKFPLRWGFSESIGTPDGFEHKKKSGNLFFFEISRNSTNASTGNTQLVFLELHSPPEKSRGIAASTSSQETAKILRQAREETWLLQTSQPDVLSVRPLGQKSSLTPAPCW</sequence>
<feature type="region of interest" description="Disordered" evidence="1">
    <location>
        <begin position="71"/>
        <end position="102"/>
    </location>
</feature>
<proteinExistence type="predicted"/>
<feature type="compositionally biased region" description="Polar residues" evidence="1">
    <location>
        <begin position="26"/>
        <end position="36"/>
    </location>
</feature>
<organism evidence="2 3">
    <name type="scientific">Ajellomyces capsulatus</name>
    <name type="common">Darling's disease fungus</name>
    <name type="synonym">Histoplasma capsulatum</name>
    <dbReference type="NCBI Taxonomy" id="5037"/>
    <lineage>
        <taxon>Eukaryota</taxon>
        <taxon>Fungi</taxon>
        <taxon>Dikarya</taxon>
        <taxon>Ascomycota</taxon>
        <taxon>Pezizomycotina</taxon>
        <taxon>Eurotiomycetes</taxon>
        <taxon>Eurotiomycetidae</taxon>
        <taxon>Onygenales</taxon>
        <taxon>Ajellomycetaceae</taxon>
        <taxon>Histoplasma</taxon>
    </lineage>
</organism>
<evidence type="ECO:0000313" key="2">
    <source>
        <dbReference type="EMBL" id="QSS64775.1"/>
    </source>
</evidence>
<dbReference type="AlphaFoldDB" id="A0A8A1MFV4"/>
<dbReference type="EMBL" id="CP069114">
    <property type="protein sequence ID" value="QSS64775.1"/>
    <property type="molecule type" value="Genomic_DNA"/>
</dbReference>
<accession>A0A8A1MFV4</accession>
<dbReference type="VEuPathDB" id="FungiDB:I7I51_01847"/>
<dbReference type="OrthoDB" id="10373121at2759"/>
<feature type="compositionally biased region" description="Polar residues" evidence="1">
    <location>
        <begin position="79"/>
        <end position="92"/>
    </location>
</feature>
<gene>
    <name evidence="2" type="ORF">I7I51_01847</name>
</gene>
<reference evidence="2" key="1">
    <citation type="submission" date="2021-01" db="EMBL/GenBank/DDBJ databases">
        <title>Chromosome-level genome assembly of a human fungal pathogen reveals clustering of transcriptionally co-regulated genes.</title>
        <authorList>
            <person name="Voorhies M."/>
            <person name="Cohen S."/>
            <person name="Shea T.P."/>
            <person name="Petrus S."/>
            <person name="Munoz J.F."/>
            <person name="Poplawski S."/>
            <person name="Goldman W.E."/>
            <person name="Michael T."/>
            <person name="Cuomo C.A."/>
            <person name="Sil A."/>
            <person name="Beyhan S."/>
        </authorList>
    </citation>
    <scope>NUCLEOTIDE SEQUENCE</scope>
    <source>
        <strain evidence="2">WU24</strain>
    </source>
</reference>
<evidence type="ECO:0000256" key="1">
    <source>
        <dbReference type="SAM" id="MobiDB-lite"/>
    </source>
</evidence>
<feature type="compositionally biased region" description="Polar residues" evidence="1">
    <location>
        <begin position="1"/>
        <end position="10"/>
    </location>
</feature>
<protein>
    <submittedName>
        <fullName evidence="2">Uncharacterized protein</fullName>
    </submittedName>
</protein>